<keyword evidence="3" id="KW-0479">Metal-binding</keyword>
<dbReference type="PANTHER" id="PTHR42783:SF3">
    <property type="entry name" value="GLUTAMATE SYNTHASE [NADPH] SMALL CHAIN-RELATED"/>
    <property type="match status" value="1"/>
</dbReference>
<dbReference type="InterPro" id="IPR023753">
    <property type="entry name" value="FAD/NAD-binding_dom"/>
</dbReference>
<dbReference type="PANTHER" id="PTHR42783">
    <property type="entry name" value="GLUTAMATE SYNTHASE [NADPH] SMALL CHAIN"/>
    <property type="match status" value="1"/>
</dbReference>
<feature type="region of interest" description="Disordered" evidence="8">
    <location>
        <begin position="1"/>
        <end position="31"/>
    </location>
</feature>
<evidence type="ECO:0000256" key="2">
    <source>
        <dbReference type="ARBA" id="ARBA00022485"/>
    </source>
</evidence>
<accession>G7TIU5</accession>
<evidence type="ECO:0000259" key="9">
    <source>
        <dbReference type="Pfam" id="PF07992"/>
    </source>
</evidence>
<evidence type="ECO:0000313" key="11">
    <source>
        <dbReference type="EMBL" id="AEQ94388.1"/>
    </source>
</evidence>
<dbReference type="InterPro" id="IPR036188">
    <property type="entry name" value="FAD/NAD-bd_sf"/>
</dbReference>
<dbReference type="HOGENOM" id="CLU_000422_3_3_6"/>
<protein>
    <submittedName>
        <fullName evidence="11">Glutamate synthase</fullName>
    </submittedName>
</protein>
<evidence type="ECO:0000259" key="10">
    <source>
        <dbReference type="Pfam" id="PF14691"/>
    </source>
</evidence>
<dbReference type="SUPFAM" id="SSF51971">
    <property type="entry name" value="Nucleotide-binding domain"/>
    <property type="match status" value="1"/>
</dbReference>
<dbReference type="InterPro" id="IPR028261">
    <property type="entry name" value="DPD_II"/>
</dbReference>
<evidence type="ECO:0000256" key="4">
    <source>
        <dbReference type="ARBA" id="ARBA00022857"/>
    </source>
</evidence>
<evidence type="ECO:0000256" key="6">
    <source>
        <dbReference type="ARBA" id="ARBA00023004"/>
    </source>
</evidence>
<organism evidence="11 12">
    <name type="scientific">Xanthomonas oryzae pv. oryzicola (strain BLS256)</name>
    <dbReference type="NCBI Taxonomy" id="383407"/>
    <lineage>
        <taxon>Bacteria</taxon>
        <taxon>Pseudomonadati</taxon>
        <taxon>Pseudomonadota</taxon>
        <taxon>Gammaproteobacteria</taxon>
        <taxon>Lysobacterales</taxon>
        <taxon>Lysobacteraceae</taxon>
        <taxon>Xanthomonas</taxon>
    </lineage>
</organism>
<evidence type="ECO:0000256" key="1">
    <source>
        <dbReference type="ARBA" id="ARBA00001966"/>
    </source>
</evidence>
<dbReference type="Proteomes" id="UP000008851">
    <property type="component" value="Chromosome"/>
</dbReference>
<dbReference type="EMBL" id="CP003057">
    <property type="protein sequence ID" value="AEQ94388.1"/>
    <property type="molecule type" value="Genomic_DNA"/>
</dbReference>
<evidence type="ECO:0000256" key="3">
    <source>
        <dbReference type="ARBA" id="ARBA00022723"/>
    </source>
</evidence>
<comment type="cofactor">
    <cofactor evidence="1">
        <name>[4Fe-4S] cluster</name>
        <dbReference type="ChEBI" id="CHEBI:49883"/>
    </cofactor>
</comment>
<dbReference type="Gene3D" id="1.10.1060.10">
    <property type="entry name" value="Alpha-helical ferredoxin"/>
    <property type="match status" value="1"/>
</dbReference>
<dbReference type="Pfam" id="PF14691">
    <property type="entry name" value="Fer4_20"/>
    <property type="match status" value="1"/>
</dbReference>
<dbReference type="eggNOG" id="COG0493">
    <property type="taxonomic scope" value="Bacteria"/>
</dbReference>
<evidence type="ECO:0000256" key="5">
    <source>
        <dbReference type="ARBA" id="ARBA00023002"/>
    </source>
</evidence>
<keyword evidence="2" id="KW-0004">4Fe-4S</keyword>
<proteinExistence type="predicted"/>
<dbReference type="InterPro" id="IPR006006">
    <property type="entry name" value="GltD-like"/>
</dbReference>
<dbReference type="Pfam" id="PF07992">
    <property type="entry name" value="Pyr_redox_2"/>
    <property type="match status" value="1"/>
</dbReference>
<dbReference type="NCBIfam" id="TIGR01318">
    <property type="entry name" value="gltD_gamma_fam"/>
    <property type="match status" value="1"/>
</dbReference>
<feature type="domain" description="Dihydroprymidine dehydrogenase" evidence="10">
    <location>
        <begin position="57"/>
        <end position="163"/>
    </location>
</feature>
<dbReference type="GO" id="GO:0046872">
    <property type="term" value="F:metal ion binding"/>
    <property type="evidence" value="ECO:0007669"/>
    <property type="project" value="UniProtKB-KW"/>
</dbReference>
<evidence type="ECO:0000313" key="12">
    <source>
        <dbReference type="Proteomes" id="UP000008851"/>
    </source>
</evidence>
<evidence type="ECO:0000256" key="7">
    <source>
        <dbReference type="ARBA" id="ARBA00023014"/>
    </source>
</evidence>
<dbReference type="SUPFAM" id="SSF46548">
    <property type="entry name" value="alpha-helical ferredoxin"/>
    <property type="match status" value="1"/>
</dbReference>
<dbReference type="InterPro" id="IPR009051">
    <property type="entry name" value="Helical_ferredxn"/>
</dbReference>
<keyword evidence="4" id="KW-0521">NADP</keyword>
<keyword evidence="7" id="KW-0411">Iron-sulfur</keyword>
<gene>
    <name evidence="11" type="ORF">XOC_0134</name>
</gene>
<evidence type="ECO:0000256" key="8">
    <source>
        <dbReference type="SAM" id="MobiDB-lite"/>
    </source>
</evidence>
<keyword evidence="5" id="KW-0560">Oxidoreductase</keyword>
<dbReference type="GO" id="GO:0051539">
    <property type="term" value="F:4 iron, 4 sulfur cluster binding"/>
    <property type="evidence" value="ECO:0007669"/>
    <property type="project" value="UniProtKB-KW"/>
</dbReference>
<feature type="domain" description="FAD/NAD(P)-binding" evidence="9">
    <location>
        <begin position="177"/>
        <end position="498"/>
    </location>
</feature>
<keyword evidence="6" id="KW-0408">Iron</keyword>
<dbReference type="AlphaFoldDB" id="G7TIU5"/>
<dbReference type="GO" id="GO:0016491">
    <property type="term" value="F:oxidoreductase activity"/>
    <property type="evidence" value="ECO:0007669"/>
    <property type="project" value="UniProtKB-KW"/>
</dbReference>
<dbReference type="PRINTS" id="PR00419">
    <property type="entry name" value="ADXRDTASE"/>
</dbReference>
<reference evidence="11 12" key="1">
    <citation type="journal article" date="2011" name="J. Bacteriol.">
        <title>Two new complete genome sequences offer insight into host and tissue specificity of plant pathogenic Xanthomonas spp.</title>
        <authorList>
            <person name="Bogdanove A.J."/>
            <person name="Koebnik R."/>
            <person name="Lu H."/>
            <person name="Furutani A."/>
            <person name="Angiuoli S.V."/>
            <person name="Patil P.B."/>
            <person name="Van Sluys M.A."/>
            <person name="Ryan R.P."/>
            <person name="Meyer D.F."/>
            <person name="Han S.W."/>
            <person name="Aparna G."/>
            <person name="Rajaram M."/>
            <person name="Delcher A.L."/>
            <person name="Phillippy A.M."/>
            <person name="Puiu D."/>
            <person name="Schatz M.C."/>
            <person name="Shumway M."/>
            <person name="Sommer D.D."/>
            <person name="Trapnell C."/>
            <person name="Benahmed F."/>
            <person name="Dimitrov G."/>
            <person name="Madupu R."/>
            <person name="Radune D."/>
            <person name="Sullivan S."/>
            <person name="Jha G."/>
            <person name="Ishihara H."/>
            <person name="Lee S.W."/>
            <person name="Pandey A."/>
            <person name="Sharma V."/>
            <person name="Sriariyanun M."/>
            <person name="Szurek B."/>
            <person name="Vera-Cruz C.M."/>
            <person name="Dorman K.S."/>
            <person name="Ronald P.C."/>
            <person name="Verdier V."/>
            <person name="Dow J.M."/>
            <person name="Sonti R.V."/>
            <person name="Tsuge S."/>
            <person name="Brendel V.P."/>
            <person name="Rabinowicz P.D."/>
            <person name="Leach J.E."/>
            <person name="White F.F."/>
            <person name="Salzberg S.L."/>
        </authorList>
    </citation>
    <scope>NUCLEOTIDE SEQUENCE [LARGE SCALE GENOMIC DNA]</scope>
    <source>
        <strain evidence="11 12">BLS256</strain>
    </source>
</reference>
<dbReference type="KEGG" id="xor:XOC_0134"/>
<dbReference type="FunFam" id="3.50.50.60:FF:000041">
    <property type="entry name" value="Glutamate synthase, small subunit"/>
    <property type="match status" value="1"/>
</dbReference>
<dbReference type="Gene3D" id="3.50.50.60">
    <property type="entry name" value="FAD/NAD(P)-binding domain"/>
    <property type="match status" value="3"/>
</dbReference>
<name>G7TIU5_XANOB</name>
<sequence length="521" mass="55807">MFVRDSHCVRPPSPAVANPQSHPPNSSPMSRKQAFQFLDLPRTMPTRIPLELRTSGDWGELYGKFDKAEAQYQSGRCLDCGNPYCSWKCPVHNAIPQWLQLVQENRIEEAAALCHSTNPLPEVCGRVCPQDRLCEGSCTLEEFGAVTIGAVEKYIVDTAFKMGWRPDMGNVHPTGHRVAVIGAGPAGLACADRLARAGIEAVVYDRYEQIGGLLQFGIPSFKLDKSVIGKRREILEGMGVQFRLGVEIGRDISIEQLLGEYDAVFLGTGAYRYTDGGLPGQDLKNVLPALPFLVQNSRIVSGNDPHGRPIAGWENQLALPDLTGKRVVVLGGGDTGMDCVRSAIRLGAAKVTCAYRRDEASMPGSAREVANAREEGVRFLFNRQPLSIKSGAEDEAIGVTVVETKLGEPDASGRRNAVPVEGSESLLEADVVIIAFGFSPSLPDWLASQGVEAGSNGRIVAPADGHGRLPYQTSNPRLFAGGDCVRGADLVVTAVAEGRDAAGSIVQLLGVKAQVKEPAAA</sequence>